<evidence type="ECO:0000256" key="3">
    <source>
        <dbReference type="ARBA" id="ARBA00023125"/>
    </source>
</evidence>
<dbReference type="InterPro" id="IPR036388">
    <property type="entry name" value="WH-like_DNA-bd_sf"/>
</dbReference>
<dbReference type="RefSeq" id="WP_284308173.1">
    <property type="nucleotide sequence ID" value="NZ_BSPB01000021.1"/>
</dbReference>
<dbReference type="InterPro" id="IPR000847">
    <property type="entry name" value="LysR_HTH_N"/>
</dbReference>
<keyword evidence="3" id="KW-0238">DNA-binding</keyword>
<keyword evidence="7" id="KW-1185">Reference proteome</keyword>
<evidence type="ECO:0000313" key="7">
    <source>
        <dbReference type="Proteomes" id="UP001156903"/>
    </source>
</evidence>
<sequence length="302" mass="32259">MRIDLSVRQLEAFVQVASSGSFRQAALQLGQSQPALSSAIRRAEQSLGARLFDRDTRHVRITATGQELLPIARRVLRDFDHALGDLGEFMAGRSGRVTVAALPSTSVSLVPRAMAAFLRAHPQVSLSLIEAPADALLALVEEGRADLGLSVRPQPRQRLQYRHLLDDPFVLLCRRDDPLAARASVPWSVFATRPCLVSAPHSSIRQITDAAFLRLRSPVRPLMDFPSVAACGAMVGAGLGVAALPVLALELVNMAELAAVPLARPGVTRPIGLVTRVGRSLPPAARAFMDSLMPDALASGPA</sequence>
<dbReference type="InterPro" id="IPR005119">
    <property type="entry name" value="LysR_subst-bd"/>
</dbReference>
<evidence type="ECO:0000313" key="6">
    <source>
        <dbReference type="EMBL" id="GLS15195.1"/>
    </source>
</evidence>
<evidence type="ECO:0000256" key="2">
    <source>
        <dbReference type="ARBA" id="ARBA00023015"/>
    </source>
</evidence>
<dbReference type="PANTHER" id="PTHR30419">
    <property type="entry name" value="HTH-TYPE TRANSCRIPTIONAL REGULATOR YBHD"/>
    <property type="match status" value="1"/>
</dbReference>
<keyword evidence="4" id="KW-0804">Transcription</keyword>
<dbReference type="InterPro" id="IPR036390">
    <property type="entry name" value="WH_DNA-bd_sf"/>
</dbReference>
<dbReference type="PROSITE" id="PS50931">
    <property type="entry name" value="HTH_LYSR"/>
    <property type="match status" value="1"/>
</dbReference>
<protein>
    <submittedName>
        <fullName evidence="6">LysR family transcriptional regulator</fullName>
    </submittedName>
</protein>
<dbReference type="Gene3D" id="3.40.190.290">
    <property type="match status" value="1"/>
</dbReference>
<dbReference type="InterPro" id="IPR050950">
    <property type="entry name" value="HTH-type_LysR_regulators"/>
</dbReference>
<dbReference type="Pfam" id="PF03466">
    <property type="entry name" value="LysR_substrate"/>
    <property type="match status" value="1"/>
</dbReference>
<evidence type="ECO:0000256" key="1">
    <source>
        <dbReference type="ARBA" id="ARBA00009437"/>
    </source>
</evidence>
<name>A0ABQ6C5I3_9BURK</name>
<dbReference type="SUPFAM" id="SSF46785">
    <property type="entry name" value="Winged helix' DNA-binding domain"/>
    <property type="match status" value="1"/>
</dbReference>
<feature type="domain" description="HTH lysR-type" evidence="5">
    <location>
        <begin position="5"/>
        <end position="62"/>
    </location>
</feature>
<evidence type="ECO:0000256" key="4">
    <source>
        <dbReference type="ARBA" id="ARBA00023163"/>
    </source>
</evidence>
<dbReference type="EMBL" id="BSPB01000021">
    <property type="protein sequence ID" value="GLS15195.1"/>
    <property type="molecule type" value="Genomic_DNA"/>
</dbReference>
<keyword evidence="2" id="KW-0805">Transcription regulation</keyword>
<dbReference type="PANTHER" id="PTHR30419:SF8">
    <property type="entry name" value="NITROGEN ASSIMILATION TRANSCRIPTIONAL ACTIVATOR-RELATED"/>
    <property type="match status" value="1"/>
</dbReference>
<evidence type="ECO:0000259" key="5">
    <source>
        <dbReference type="PROSITE" id="PS50931"/>
    </source>
</evidence>
<dbReference type="CDD" id="cd08440">
    <property type="entry name" value="PBP2_LTTR_like_4"/>
    <property type="match status" value="1"/>
</dbReference>
<dbReference type="Proteomes" id="UP001156903">
    <property type="component" value="Unassembled WGS sequence"/>
</dbReference>
<proteinExistence type="inferred from homology"/>
<dbReference type="SUPFAM" id="SSF53850">
    <property type="entry name" value="Periplasmic binding protein-like II"/>
    <property type="match status" value="1"/>
</dbReference>
<accession>A0ABQ6C5I3</accession>
<gene>
    <name evidence="6" type="ORF">GCM10007935_26280</name>
</gene>
<organism evidence="6 7">
    <name type="scientific">Hydrogenophaga electricum</name>
    <dbReference type="NCBI Taxonomy" id="1230953"/>
    <lineage>
        <taxon>Bacteria</taxon>
        <taxon>Pseudomonadati</taxon>
        <taxon>Pseudomonadota</taxon>
        <taxon>Betaproteobacteria</taxon>
        <taxon>Burkholderiales</taxon>
        <taxon>Comamonadaceae</taxon>
        <taxon>Hydrogenophaga</taxon>
    </lineage>
</organism>
<dbReference type="Pfam" id="PF00126">
    <property type="entry name" value="HTH_1"/>
    <property type="match status" value="1"/>
</dbReference>
<reference evidence="7" key="1">
    <citation type="journal article" date="2019" name="Int. J. Syst. Evol. Microbiol.">
        <title>The Global Catalogue of Microorganisms (GCM) 10K type strain sequencing project: providing services to taxonomists for standard genome sequencing and annotation.</title>
        <authorList>
            <consortium name="The Broad Institute Genomics Platform"/>
            <consortium name="The Broad Institute Genome Sequencing Center for Infectious Disease"/>
            <person name="Wu L."/>
            <person name="Ma J."/>
        </authorList>
    </citation>
    <scope>NUCLEOTIDE SEQUENCE [LARGE SCALE GENOMIC DNA]</scope>
    <source>
        <strain evidence="7">NBRC 109341</strain>
    </source>
</reference>
<dbReference type="Gene3D" id="1.10.10.10">
    <property type="entry name" value="Winged helix-like DNA-binding domain superfamily/Winged helix DNA-binding domain"/>
    <property type="match status" value="1"/>
</dbReference>
<dbReference type="PRINTS" id="PR00039">
    <property type="entry name" value="HTHLYSR"/>
</dbReference>
<comment type="similarity">
    <text evidence="1">Belongs to the LysR transcriptional regulatory family.</text>
</comment>
<comment type="caution">
    <text evidence="6">The sequence shown here is derived from an EMBL/GenBank/DDBJ whole genome shotgun (WGS) entry which is preliminary data.</text>
</comment>